<dbReference type="AlphaFoldDB" id="A0AAD5U229"/>
<comment type="caution">
    <text evidence="2">The sequence shown here is derived from an EMBL/GenBank/DDBJ whole genome shotgun (WGS) entry which is preliminary data.</text>
</comment>
<dbReference type="Gene3D" id="2.60.120.200">
    <property type="match status" value="1"/>
</dbReference>
<feature type="non-terminal residue" evidence="2">
    <location>
        <position position="1245"/>
    </location>
</feature>
<reference evidence="2" key="1">
    <citation type="submission" date="2020-05" db="EMBL/GenBank/DDBJ databases">
        <title>Phylogenomic resolution of chytrid fungi.</title>
        <authorList>
            <person name="Stajich J.E."/>
            <person name="Amses K."/>
            <person name="Simmons R."/>
            <person name="Seto K."/>
            <person name="Myers J."/>
            <person name="Bonds A."/>
            <person name="Quandt C.A."/>
            <person name="Barry K."/>
            <person name="Liu P."/>
            <person name="Grigoriev I."/>
            <person name="Longcore J.E."/>
            <person name="James T.Y."/>
        </authorList>
    </citation>
    <scope>NUCLEOTIDE SEQUENCE</scope>
    <source>
        <strain evidence="2">JEL0476</strain>
    </source>
</reference>
<dbReference type="SUPFAM" id="SSF140860">
    <property type="entry name" value="Pseudo ankyrin repeat-like"/>
    <property type="match status" value="1"/>
</dbReference>
<dbReference type="InterPro" id="IPR036770">
    <property type="entry name" value="Ankyrin_rpt-contain_sf"/>
</dbReference>
<keyword evidence="3" id="KW-1185">Reference proteome</keyword>
<evidence type="ECO:0000313" key="2">
    <source>
        <dbReference type="EMBL" id="KAJ3221942.1"/>
    </source>
</evidence>
<accession>A0AAD5U229</accession>
<dbReference type="Gene3D" id="1.25.40.20">
    <property type="entry name" value="Ankyrin repeat-containing domain"/>
    <property type="match status" value="4"/>
</dbReference>
<protein>
    <recommendedName>
        <fullName evidence="1">Alginate lyase 2 domain-containing protein</fullName>
    </recommendedName>
</protein>
<organism evidence="2 3">
    <name type="scientific">Clydaea vesicula</name>
    <dbReference type="NCBI Taxonomy" id="447962"/>
    <lineage>
        <taxon>Eukaryota</taxon>
        <taxon>Fungi</taxon>
        <taxon>Fungi incertae sedis</taxon>
        <taxon>Chytridiomycota</taxon>
        <taxon>Chytridiomycota incertae sedis</taxon>
        <taxon>Chytridiomycetes</taxon>
        <taxon>Lobulomycetales</taxon>
        <taxon>Lobulomycetaceae</taxon>
        <taxon>Clydaea</taxon>
    </lineage>
</organism>
<dbReference type="EMBL" id="JADGJW010000200">
    <property type="protein sequence ID" value="KAJ3221942.1"/>
    <property type="molecule type" value="Genomic_DNA"/>
</dbReference>
<dbReference type="InterPro" id="IPR013320">
    <property type="entry name" value="ConA-like_dom_sf"/>
</dbReference>
<dbReference type="InterPro" id="IPR002110">
    <property type="entry name" value="Ankyrin_rpt"/>
</dbReference>
<dbReference type="Pfam" id="PF13637">
    <property type="entry name" value="Ank_4"/>
    <property type="match status" value="1"/>
</dbReference>
<gene>
    <name evidence="2" type="ORF">HK099_002946</name>
</gene>
<dbReference type="Pfam" id="PF08787">
    <property type="entry name" value="Alginate_lyase2"/>
    <property type="match status" value="1"/>
</dbReference>
<dbReference type="PANTHER" id="PTHR46586:SF3">
    <property type="entry name" value="ANKYRIN REPEAT-CONTAINING PROTEIN"/>
    <property type="match status" value="1"/>
</dbReference>
<dbReference type="Pfam" id="PF12796">
    <property type="entry name" value="Ank_2"/>
    <property type="match status" value="3"/>
</dbReference>
<dbReference type="SUPFAM" id="SSF49899">
    <property type="entry name" value="Concanavalin A-like lectins/glucanases"/>
    <property type="match status" value="1"/>
</dbReference>
<proteinExistence type="predicted"/>
<dbReference type="Proteomes" id="UP001211065">
    <property type="component" value="Unassembled WGS sequence"/>
</dbReference>
<dbReference type="PANTHER" id="PTHR46586">
    <property type="entry name" value="ANKYRIN REPEAT-CONTAINING PROTEIN"/>
    <property type="match status" value="1"/>
</dbReference>
<evidence type="ECO:0000259" key="1">
    <source>
        <dbReference type="Pfam" id="PF08787"/>
    </source>
</evidence>
<dbReference type="SMART" id="SM00248">
    <property type="entry name" value="ANK"/>
    <property type="match status" value="6"/>
</dbReference>
<sequence length="1245" mass="141568">GQNDYFEKNSTLEKLFLKGSLPYEVLLQIFKFLHFKLLSALGAKKKFLKHLSQLVSQEELPKANDYWLDYGNVNLFEFYLEQDFFNVARQFIKLFKCEVEKYYLDNSPSRKNKLKEFEDVIKFEGSIFYKETVFIKKILDYSLKIPETRCNLSNEEKENILLLDIFFNYSENISTIFLSFNGFELESNFFGFIVKLNRMDTIKILLLKSDVIKFELNSRPLGVGLFDDDEENCITVTFDISRFLLENREDCFDAVYMDDVITFGDLKLIRYISNKRVELFNIWSIDLAANRGDLEIVKFLLEKGTRYTTFAINIAARYGHLEVIKYLSENGTEGCTTRALDNAAGNGHLEVVQYLSENRTEGCTTKAIDNAAAYGHMEVVKYLLENRMEGCTLKAIDKAAENGHLEVVQYLSENRTEGCTTKAIDDAAAYGHVEVVKYLSENRMEGCTTEAIDGAAENGHLEVVKYLSENRIEGCTEKAMDTASFDGHIEVVKYLSENRTEGCTTIALDNASCHGHLEVVKYLSENRIEGCTTVAMDYASCHGHIEVVKYLSENRTEGCTEKAMDYASRDGHLEVVKYLSEKRNEGCTTDAMDLASRRGHIEVVKYLSENRTEGCTAKAMDGAARMGHLAVVKYLFENRTEWCIPTAVELAAKNNFFQIVKFLTKRTCRETTNISQNGDYIAHKDKNVVAGLENGQVQIDIKGLSSGQWVVDLVDYSNSIKVSQTVQLIELWSLSCNPSDGVAGTLVYCSYKATSTNIYARISQNKDYITNNNLDQPLNSLNGQFQYLTTWLSSGMWDIDLVNKDTWKVQASFQFQISQNKDYITNNNLDQPLNSLNGQFQYLTTWLSSGMWDIDLVNKDTWKVQASFQFQVISRFSLSCDIEVESGNNINCKYEVPANEKGSYIRVYQNNNIPATADRTKECTLEKGDFTTWTSKWDSGLWTVDLFNRDTGIVHATVTVNVKRWNLQCFNDGRFISCDYETKGLPNSYDVRVYQFGEVDKTADRSVRCVQSAGNVQLNSIGLTNGLWTVDIINIHTFEVMFSTFIQINNINRVDLTYVMHTPVWFDGAVTSAGSDYLRTELRQEANWNALLGYQSLTVLQSINIASQNGVFVGQILAEYNGKHSPVLYVALKPNTANPSTYDLKAFVNEFNQNSEKINTSSFMLKSNYKLGTTYEIKIRIAQGEVNIFYNGELKTKDYNTKFAANIFSNVYFKTGSYGQTKRADDASINNQVSQIRIYKLEVSN</sequence>
<evidence type="ECO:0000313" key="3">
    <source>
        <dbReference type="Proteomes" id="UP001211065"/>
    </source>
</evidence>
<dbReference type="SUPFAM" id="SSF48403">
    <property type="entry name" value="Ankyrin repeat"/>
    <property type="match status" value="1"/>
</dbReference>
<name>A0AAD5U229_9FUNG</name>
<feature type="domain" description="Alginate lyase 2" evidence="1">
    <location>
        <begin position="1068"/>
        <end position="1244"/>
    </location>
</feature>
<dbReference type="InterPro" id="IPR014895">
    <property type="entry name" value="Alginate_lyase_2"/>
</dbReference>
<dbReference type="InterPro" id="IPR052050">
    <property type="entry name" value="SecEffector_AnkRepeat"/>
</dbReference>